<reference evidence="2 3" key="1">
    <citation type="journal article" date="2011" name="J. Bacteriol.">
        <title>Complete genome sequence of the thermoacidophilic crenarchaeon Thermoproteus uzoniensis 768-20.</title>
        <authorList>
            <person name="Mardanov A.V."/>
            <person name="Gumerov V.M."/>
            <person name="Beletsky A.V."/>
            <person name="Prokofeva M.I."/>
            <person name="Bonch-Osmolovskaya E.A."/>
            <person name="Ravin N.V."/>
            <person name="Skryabin K.G."/>
        </authorList>
    </citation>
    <scope>NUCLEOTIDE SEQUENCE [LARGE SCALE GENOMIC DNA]</scope>
    <source>
        <strain evidence="2 3">768-20</strain>
    </source>
</reference>
<dbReference type="AlphaFoldDB" id="F2L6F6"/>
<proteinExistence type="predicted"/>
<sequence>MDVPNSVKLATKDYIVWISIVLAIFFVWLVAGDFGNPPAPVVSPISARIFSLYTTTYIGAGVVASIFLGTMMFFVYKFRVKEDYGEG</sequence>
<dbReference type="KEGG" id="tuz:TUZN_1072"/>
<gene>
    <name evidence="2" type="ordered locus">TUZN_1072</name>
</gene>
<dbReference type="EMBL" id="CP002590">
    <property type="protein sequence ID" value="AEA12552.1"/>
    <property type="molecule type" value="Genomic_DNA"/>
</dbReference>
<evidence type="ECO:0000313" key="2">
    <source>
        <dbReference type="EMBL" id="AEA12552.1"/>
    </source>
</evidence>
<dbReference type="eggNOG" id="arCOG06033">
    <property type="taxonomic scope" value="Archaea"/>
</dbReference>
<dbReference type="Proteomes" id="UP000008138">
    <property type="component" value="Chromosome"/>
</dbReference>
<dbReference type="HOGENOM" id="CLU_2550407_0_0_2"/>
<evidence type="ECO:0000256" key="1">
    <source>
        <dbReference type="SAM" id="Phobius"/>
    </source>
</evidence>
<keyword evidence="1" id="KW-1133">Transmembrane helix</keyword>
<reference key="2">
    <citation type="submission" date="2011-03" db="EMBL/GenBank/DDBJ databases">
        <title>Complete genome sequence of the thermoacidophilic crenarchaeon Thermoproteus uzoniensis 768-20.</title>
        <authorList>
            <person name="Mardanov A.V."/>
            <person name="Gumerov V.M."/>
            <person name="Beletsky A.V."/>
            <person name="Prokofeva M.I."/>
            <person name="Bonch-Osmolovskaya E.A."/>
            <person name="Ravin N.V."/>
            <person name="Skryabin K.G."/>
        </authorList>
    </citation>
    <scope>NUCLEOTIDE SEQUENCE</scope>
    <source>
        <strain>768-20</strain>
    </source>
</reference>
<feature type="transmembrane region" description="Helical" evidence="1">
    <location>
        <begin position="51"/>
        <end position="76"/>
    </location>
</feature>
<organism evidence="2 3">
    <name type="scientific">Thermoproteus uzoniensis (strain 768-20)</name>
    <dbReference type="NCBI Taxonomy" id="999630"/>
    <lineage>
        <taxon>Archaea</taxon>
        <taxon>Thermoproteota</taxon>
        <taxon>Thermoprotei</taxon>
        <taxon>Thermoproteales</taxon>
        <taxon>Thermoproteaceae</taxon>
        <taxon>Thermoproteus</taxon>
    </lineage>
</organism>
<keyword evidence="1" id="KW-0812">Transmembrane</keyword>
<name>F2L6F6_THEU7</name>
<keyword evidence="3" id="KW-1185">Reference proteome</keyword>
<evidence type="ECO:0000313" key="3">
    <source>
        <dbReference type="Proteomes" id="UP000008138"/>
    </source>
</evidence>
<feature type="transmembrane region" description="Helical" evidence="1">
    <location>
        <begin position="14"/>
        <end position="31"/>
    </location>
</feature>
<dbReference type="GeneID" id="10360601"/>
<keyword evidence="1" id="KW-0472">Membrane</keyword>
<dbReference type="STRING" id="999630.TUZN_1072"/>
<protein>
    <submittedName>
        <fullName evidence="2">Respiratory chain protein (SoxI-like)</fullName>
    </submittedName>
</protein>
<dbReference type="RefSeq" id="WP_013679888.1">
    <property type="nucleotide sequence ID" value="NC_015315.1"/>
</dbReference>
<accession>F2L6F6</accession>